<reference evidence="2" key="1">
    <citation type="submission" date="2018-07" db="EMBL/GenBank/DDBJ databases">
        <title>Streptacidiphilus bronchialis DSM 106435 chromosome.</title>
        <authorList>
            <person name="Batra D."/>
            <person name="Gulvik C.A."/>
        </authorList>
    </citation>
    <scope>NUCLEOTIDE SEQUENCE [LARGE SCALE GENOMIC DNA]</scope>
    <source>
        <strain evidence="2">DSM 106435</strain>
    </source>
</reference>
<proteinExistence type="predicted"/>
<organism evidence="1 2">
    <name type="scientific">Peterkaempfera bronchialis</name>
    <dbReference type="NCBI Taxonomy" id="2126346"/>
    <lineage>
        <taxon>Bacteria</taxon>
        <taxon>Bacillati</taxon>
        <taxon>Actinomycetota</taxon>
        <taxon>Actinomycetes</taxon>
        <taxon>Kitasatosporales</taxon>
        <taxon>Streptomycetaceae</taxon>
        <taxon>Peterkaempfera</taxon>
    </lineage>
</organism>
<evidence type="ECO:0000313" key="2">
    <source>
        <dbReference type="Proteomes" id="UP000249340"/>
    </source>
</evidence>
<dbReference type="KEGG" id="stri:C7M71_008075"/>
<protein>
    <submittedName>
        <fullName evidence="1">Uncharacterized protein</fullName>
    </submittedName>
</protein>
<keyword evidence="2" id="KW-1185">Reference proteome</keyword>
<dbReference type="AlphaFoldDB" id="A0A345SUJ9"/>
<dbReference type="Proteomes" id="UP000249340">
    <property type="component" value="Chromosome"/>
</dbReference>
<gene>
    <name evidence="1" type="ORF">C7M71_008075</name>
</gene>
<name>A0A345SUJ9_9ACTN</name>
<dbReference type="RefSeq" id="WP_111491975.1">
    <property type="nucleotide sequence ID" value="NZ_CP031264.1"/>
</dbReference>
<evidence type="ECO:0000313" key="1">
    <source>
        <dbReference type="EMBL" id="AXI77404.1"/>
    </source>
</evidence>
<accession>A0A345SUJ9</accession>
<dbReference type="OrthoDB" id="4216415at2"/>
<dbReference type="EMBL" id="CP031264">
    <property type="protein sequence ID" value="AXI77404.1"/>
    <property type="molecule type" value="Genomic_DNA"/>
</dbReference>
<sequence length="92" mass="10166">MADIRIPGDELEQVSQALGFVLDHIDTGNSGVDLDRALGYPLIHQGNHFESRWSDGRFQLNKQCTTIKKAVDDILTQFKDTDDQAAAHLDGA</sequence>